<dbReference type="OrthoDB" id="9814088at2"/>
<proteinExistence type="predicted"/>
<dbReference type="InterPro" id="IPR038718">
    <property type="entry name" value="SNF2-like_sf"/>
</dbReference>
<dbReference type="SUPFAM" id="SSF52540">
    <property type="entry name" value="P-loop containing nucleoside triphosphate hydrolases"/>
    <property type="match status" value="1"/>
</dbReference>
<dbReference type="AlphaFoldDB" id="A0A323V1J3"/>
<comment type="caution">
    <text evidence="2">The sequence shown here is derived from an EMBL/GenBank/DDBJ whole genome shotgun (WGS) entry which is preliminary data.</text>
</comment>
<organism evidence="2 3">
    <name type="scientific">Modestobacter versicolor</name>
    <dbReference type="NCBI Taxonomy" id="429133"/>
    <lineage>
        <taxon>Bacteria</taxon>
        <taxon>Bacillati</taxon>
        <taxon>Actinomycetota</taxon>
        <taxon>Actinomycetes</taxon>
        <taxon>Geodermatophilales</taxon>
        <taxon>Geodermatophilaceae</taxon>
        <taxon>Modestobacter</taxon>
    </lineage>
</organism>
<dbReference type="GO" id="GO:0005524">
    <property type="term" value="F:ATP binding"/>
    <property type="evidence" value="ECO:0007669"/>
    <property type="project" value="InterPro"/>
</dbReference>
<dbReference type="InterPro" id="IPR000330">
    <property type="entry name" value="SNF2_N"/>
</dbReference>
<gene>
    <name evidence="2" type="ORF">DMO24_24685</name>
</gene>
<evidence type="ECO:0000313" key="2">
    <source>
        <dbReference type="EMBL" id="PZA18702.1"/>
    </source>
</evidence>
<reference evidence="2 3" key="1">
    <citation type="submission" date="2018-06" db="EMBL/GenBank/DDBJ databases">
        <title>Draft genome sequence of Modestobacter versicolor CP153-2.</title>
        <authorList>
            <person name="Gundlapally S.R."/>
        </authorList>
    </citation>
    <scope>NUCLEOTIDE SEQUENCE [LARGE SCALE GENOMIC DNA]</scope>
    <source>
        <strain evidence="2 3">CP153-2</strain>
    </source>
</reference>
<name>A0A323V1J3_9ACTN</name>
<evidence type="ECO:0000259" key="1">
    <source>
        <dbReference type="Pfam" id="PF00176"/>
    </source>
</evidence>
<feature type="non-terminal residue" evidence="2">
    <location>
        <position position="135"/>
    </location>
</feature>
<sequence length="135" mass="14853">IQREGVAFMEAMGSGINAFDVGVGKTMTAIVNLAHNLYSGKCKRPLVVVPKPTYKKWMNEIIGYTDKKTGEFVSGVLSHTGITVNDWYNLGTDIVSKINLNSPVPERSITMVTYEGFKRLGFGDSVSDELFTELV</sequence>
<feature type="non-terminal residue" evidence="2">
    <location>
        <position position="1"/>
    </location>
</feature>
<dbReference type="Pfam" id="PF00176">
    <property type="entry name" value="SNF2-rel_dom"/>
    <property type="match status" value="1"/>
</dbReference>
<dbReference type="Gene3D" id="3.40.50.10810">
    <property type="entry name" value="Tandem AAA-ATPase domain"/>
    <property type="match status" value="1"/>
</dbReference>
<feature type="domain" description="SNF2 N-terminal" evidence="1">
    <location>
        <begin position="2"/>
        <end position="67"/>
    </location>
</feature>
<keyword evidence="3" id="KW-1185">Reference proteome</keyword>
<dbReference type="EMBL" id="QKNV01000751">
    <property type="protein sequence ID" value="PZA18702.1"/>
    <property type="molecule type" value="Genomic_DNA"/>
</dbReference>
<protein>
    <recommendedName>
        <fullName evidence="1">SNF2 N-terminal domain-containing protein</fullName>
    </recommendedName>
</protein>
<dbReference type="Proteomes" id="UP000247602">
    <property type="component" value="Unassembled WGS sequence"/>
</dbReference>
<dbReference type="InterPro" id="IPR027417">
    <property type="entry name" value="P-loop_NTPase"/>
</dbReference>
<evidence type="ECO:0000313" key="3">
    <source>
        <dbReference type="Proteomes" id="UP000247602"/>
    </source>
</evidence>
<accession>A0A323V1J3</accession>